<evidence type="ECO:0000313" key="6">
    <source>
        <dbReference type="EMBL" id="SIP73793.1"/>
    </source>
</evidence>
<gene>
    <name evidence="6" type="ORF">XIS1_460108</name>
</gene>
<dbReference type="Pfam" id="PF00501">
    <property type="entry name" value="AMP-binding"/>
    <property type="match status" value="2"/>
</dbReference>
<accession>A0A1N6MY40</accession>
<dbReference type="InterPro" id="IPR006162">
    <property type="entry name" value="Ppantetheine_attach_site"/>
</dbReference>
<sequence length="2301" mass="259805">MMMKDTRNLSGEGYFVGGHMQEENMQENAFQFKASQAQKRVWLHEQLEQQSAVYHITTALVLEGKPEIPALTLAIRDMLERHESFRTDFVYQDNTLYQRCHESVPFPLAIVDLSVLDEEAQKQRLQYDSQQPFDLQQAPLLRFTLYRISEDRHFLVMLLHHIISDGWSAGIISRELTACYNARRQGNRPMLPELPIQYIDYSEWQHQQDENPESAEALMWWKEKLSGAEPIALPFDYPRPNRLSLRGKTHYFTLTPELTQALTQQAQQQNKTLFSTLLSAFYLLLYRYSGQTDLTIGSPVSGRGQLELEGIVGFFVNTLVYRIELDPLATFTELQEQVFNTVLDGLSHQQVSFERVVEAINPKRDLSYSPLFQVMFAFDGSDATGWQFDGMKATPFTLAGDYAKFDLTLSMEKSLLADGREQLQGAFEYSSDLFEEATIKQFEANFHFLLQEIARNAGMALTDYQCINEAEKHWLLHEWPRSLHRNSVTQKPVTQTLHQAFEQQVRRRPQAIAVSADNGRMLTYEQLNQRANQLAHYILRIRQQTEMPQEQTPLIGLCLERDEEMLVAILAVLKAGLAYLPIDGSNAPERVRFCVNNAGVRLVIGIPAHRTLFESKNVDYLCIDTEKTFIQTMPLENPSLSETPDALAYVIYTSGSTGVPKGVEISHANVMRLFSTSERHFSFSENDVWTLFHSCAFDFSVWEIWGALLYGGRLSIVPYWVSRTPGHFYQWVRQEKVTVLNQTPSAFQLFIAADEQLSTPLSLRYVILGGEALEPSSLLGWFKKHGDRQPEIINMYGITETTVHVTYRRIVQADALQGGRSPIGEALDDLDIFLLDGQGKLSPQGAVGEIYVGGAGVARGYLNAPELTAQRFIDKRQIFPQAEAGQRLYRSGDLARLRRDGCLEYLGRADHQVKIRGFRIELGEIETALKRLDAIEQAVVVAHQDNSSHTSHLVAYIVPTPAETRTVKTGSDHNLSVEMLRAELKHTLPDYMLPSLFIFLDTLPLTSNGKIDRRALPVPQQIRPQLASEYQAARNETERRLLILWQDTLPVSRIGIHDNFFALGGDSLRGVQLTGKAQEHGWSLTLVDLFMHQTVAELAALIDKRGADDAAVEGVRQQPMQSVAPFSQISEKDYQRLLESGENITDAYPLSRMQAGMFYHMNLSPDANVYHCTGTSHLRINGSFDEKAFREATAQTVAAHDVLRTAFDMENYSEPLQLVYAFAELPIVVEDLRHLSEEEQDRRAKALLEAERVNPFDLLKPTLLRFFIQLRTDNSFQFTMTECHPIFDGWSYNTMIVDVFNRYAVLTGQASGQTLERLSDSRSPNKSSPNRPSLEYRDFIALELAAIADEKQKDYWAQKLNDCTIPELPRKQHTDGVHHVTPAATSPKLKSFSLVLERRVYQGLRHLMQQLGVPLKSILLTGHIKVVSIFSGEHDVLTGISSNGRPEVQGGDDLYGLFLNILPFRHILTSVSWSELIRQVFANEMEALPYRRYPLAEIQRQFGQQPLLDEVLFNYIDFHVYDQMAPEVGLEVVDRLHTQDVYEGTHFTLDVHFQHLTLSSALASDQISIQLDYDENKISRELAANMAECYTAVFTAMVADPQALHCAGHFLPVTQQRKIDSFSQGSAGYQGQETLAELFAEQVGRTPAVCALELGERRLSYLELHQQSNQLAHLLAQKGVKQGQYIALLLGRSIELIVSMLAVIKLGAVYLPLNTDDPDIRLIEQLEDTRCDLLITDGRLIDRPLPADLFHYLPMLWLDEEQSALAQMKNTTPPEQPECDTENQASLPAYIMYTSGSSGKPKGVLIGQKGIIRLVKDVNSMDFREFSRYLQLASVSFDASTWEIWGPLLNGRTIVIYPQAAISVLLLEKIIKEAGVESLFLTASLFNLIVDERPQALQTVKRLVSGGEAMSAWHAARIKEQYPALSLINGYGPTENTTFTTCYHYRGTENSSVPIGRPTEGNQVYILDHFLHPVPVGTVGELYIGGTGLALTYLNQESLYQALFIENPFDKSLSARLYKTGDRGRYLSDGNIDFLGRMDNQNKIRGFRVETGEIEAVLCKHPDVERAAVRVIKESRGKRIAAYIVLHDRTAPDGHTVGTTEWDTTELRNYLAERLPRYMVPAYFQVLSSLPLNANGKLDIERLPHDLSPPVSSQTSYYEQYGVSPADRMAEPSALSADPAVQTIVQAIQQVWSEVLNVDFPDCDANFFDLGGDSLLLARIHLKLYALGYAHLSIIDLLNYTTIHQLARFISNGREHTVSPLSPAAGTVETGQKYNAASKNTIPEGRQRLAEMQKKMQQAKK</sequence>
<dbReference type="CDD" id="cd19531">
    <property type="entry name" value="LCL_NRPS-like"/>
    <property type="match status" value="1"/>
</dbReference>
<organism evidence="6 7">
    <name type="scientific">Xenorhabdus innexi</name>
    <dbReference type="NCBI Taxonomy" id="290109"/>
    <lineage>
        <taxon>Bacteria</taxon>
        <taxon>Pseudomonadati</taxon>
        <taxon>Pseudomonadota</taxon>
        <taxon>Gammaproteobacteria</taxon>
        <taxon>Enterobacterales</taxon>
        <taxon>Morganellaceae</taxon>
        <taxon>Xenorhabdus</taxon>
    </lineage>
</organism>
<keyword evidence="4" id="KW-0597">Phosphoprotein</keyword>
<dbReference type="SUPFAM" id="SSF52777">
    <property type="entry name" value="CoA-dependent acyltransferases"/>
    <property type="match status" value="4"/>
</dbReference>
<evidence type="ECO:0000256" key="3">
    <source>
        <dbReference type="ARBA" id="ARBA00022450"/>
    </source>
</evidence>
<dbReference type="GO" id="GO:0031177">
    <property type="term" value="F:phosphopantetheine binding"/>
    <property type="evidence" value="ECO:0007669"/>
    <property type="project" value="TreeGrafter"/>
</dbReference>
<evidence type="ECO:0000313" key="7">
    <source>
        <dbReference type="Proteomes" id="UP000196435"/>
    </source>
</evidence>
<dbReference type="PANTHER" id="PTHR45527:SF14">
    <property type="entry name" value="PLIPASTATIN SYNTHASE SUBUNIT B"/>
    <property type="match status" value="1"/>
</dbReference>
<dbReference type="Proteomes" id="UP000196435">
    <property type="component" value="Unassembled WGS sequence"/>
</dbReference>
<keyword evidence="3" id="KW-0596">Phosphopantetheine</keyword>
<evidence type="ECO:0000256" key="4">
    <source>
        <dbReference type="ARBA" id="ARBA00022553"/>
    </source>
</evidence>
<dbReference type="InterPro" id="IPR009081">
    <property type="entry name" value="PP-bd_ACP"/>
</dbReference>
<dbReference type="NCBIfam" id="TIGR01733">
    <property type="entry name" value="AA-adenyl-dom"/>
    <property type="match status" value="2"/>
</dbReference>
<dbReference type="Pfam" id="PF13193">
    <property type="entry name" value="AMP-binding_C"/>
    <property type="match status" value="2"/>
</dbReference>
<comment type="similarity">
    <text evidence="2">Belongs to the ATP-dependent AMP-binding enzyme family.</text>
</comment>
<dbReference type="Gene3D" id="3.40.50.980">
    <property type="match status" value="2"/>
</dbReference>
<dbReference type="Gene3D" id="3.30.559.10">
    <property type="entry name" value="Chloramphenicol acetyltransferase-like domain"/>
    <property type="match status" value="2"/>
</dbReference>
<dbReference type="GO" id="GO:0044550">
    <property type="term" value="P:secondary metabolite biosynthetic process"/>
    <property type="evidence" value="ECO:0007669"/>
    <property type="project" value="UniProtKB-ARBA"/>
</dbReference>
<dbReference type="GO" id="GO:0043041">
    <property type="term" value="P:amino acid activation for nonribosomal peptide biosynthetic process"/>
    <property type="evidence" value="ECO:0007669"/>
    <property type="project" value="TreeGrafter"/>
</dbReference>
<dbReference type="CDD" id="cd17643">
    <property type="entry name" value="A_NRPS_Cytc1-like"/>
    <property type="match status" value="1"/>
</dbReference>
<dbReference type="NCBIfam" id="NF003417">
    <property type="entry name" value="PRK04813.1"/>
    <property type="match status" value="2"/>
</dbReference>
<dbReference type="EMBL" id="FTLG01000188">
    <property type="protein sequence ID" value="SIP73793.1"/>
    <property type="molecule type" value="Genomic_DNA"/>
</dbReference>
<dbReference type="FunFam" id="3.30.300.30:FF:000015">
    <property type="entry name" value="Nonribosomal peptide synthase SidD"/>
    <property type="match status" value="1"/>
</dbReference>
<dbReference type="InterPro" id="IPR036736">
    <property type="entry name" value="ACP-like_sf"/>
</dbReference>
<dbReference type="GO" id="GO:0005829">
    <property type="term" value="C:cytosol"/>
    <property type="evidence" value="ECO:0007669"/>
    <property type="project" value="TreeGrafter"/>
</dbReference>
<evidence type="ECO:0000256" key="1">
    <source>
        <dbReference type="ARBA" id="ARBA00001957"/>
    </source>
</evidence>
<feature type="domain" description="Carrier" evidence="5">
    <location>
        <begin position="1032"/>
        <end position="1106"/>
    </location>
</feature>
<dbReference type="Pfam" id="PF00668">
    <property type="entry name" value="Condensation"/>
    <property type="match status" value="2"/>
</dbReference>
<dbReference type="InterPro" id="IPR045851">
    <property type="entry name" value="AMP-bd_C_sf"/>
</dbReference>
<protein>
    <recommendedName>
        <fullName evidence="5">Carrier domain-containing protein</fullName>
    </recommendedName>
</protein>
<dbReference type="InterPro" id="IPR001242">
    <property type="entry name" value="Condensation_dom"/>
</dbReference>
<dbReference type="Gene3D" id="1.10.1200.10">
    <property type="entry name" value="ACP-like"/>
    <property type="match status" value="2"/>
</dbReference>
<dbReference type="Gene3D" id="3.40.50.12780">
    <property type="entry name" value="N-terminal domain of ligase-like"/>
    <property type="match status" value="1"/>
</dbReference>
<dbReference type="GO" id="GO:0003824">
    <property type="term" value="F:catalytic activity"/>
    <property type="evidence" value="ECO:0007669"/>
    <property type="project" value="InterPro"/>
</dbReference>
<dbReference type="InterPro" id="IPR010071">
    <property type="entry name" value="AA_adenyl_dom"/>
</dbReference>
<comment type="cofactor">
    <cofactor evidence="1">
        <name>pantetheine 4'-phosphate</name>
        <dbReference type="ChEBI" id="CHEBI:47942"/>
    </cofactor>
</comment>
<evidence type="ECO:0000259" key="5">
    <source>
        <dbReference type="PROSITE" id="PS50075"/>
    </source>
</evidence>
<dbReference type="Pfam" id="PF00550">
    <property type="entry name" value="PP-binding"/>
    <property type="match status" value="2"/>
</dbReference>
<dbReference type="PROSITE" id="PS00012">
    <property type="entry name" value="PHOSPHOPANTETHEINE"/>
    <property type="match status" value="1"/>
</dbReference>
<dbReference type="FunFam" id="3.40.50.12780:FF:000012">
    <property type="entry name" value="Non-ribosomal peptide synthetase"/>
    <property type="match status" value="1"/>
</dbReference>
<feature type="domain" description="Carrier" evidence="5">
    <location>
        <begin position="2179"/>
        <end position="2254"/>
    </location>
</feature>
<evidence type="ECO:0000256" key="2">
    <source>
        <dbReference type="ARBA" id="ARBA00006432"/>
    </source>
</evidence>
<dbReference type="FunFam" id="3.40.50.980:FF:000002">
    <property type="entry name" value="Enterobactin synthetase component F"/>
    <property type="match status" value="1"/>
</dbReference>
<dbReference type="RefSeq" id="WP_244590101.1">
    <property type="nucleotide sequence ID" value="NZ_CAWNQC010000001.1"/>
</dbReference>
<dbReference type="InterPro" id="IPR020845">
    <property type="entry name" value="AMP-binding_CS"/>
</dbReference>
<dbReference type="SUPFAM" id="SSF56801">
    <property type="entry name" value="Acetyl-CoA synthetase-like"/>
    <property type="match status" value="2"/>
</dbReference>
<dbReference type="FunFam" id="3.30.300.30:FF:000010">
    <property type="entry name" value="Enterobactin synthetase component F"/>
    <property type="match status" value="1"/>
</dbReference>
<dbReference type="Gene3D" id="3.30.300.30">
    <property type="match status" value="2"/>
</dbReference>
<dbReference type="FunFam" id="1.10.1200.10:FF:000005">
    <property type="entry name" value="Nonribosomal peptide synthetase 1"/>
    <property type="match status" value="1"/>
</dbReference>
<dbReference type="InterPro" id="IPR042099">
    <property type="entry name" value="ANL_N_sf"/>
</dbReference>
<dbReference type="CDD" id="cd12117">
    <property type="entry name" value="A_NRPS_Srf_like"/>
    <property type="match status" value="1"/>
</dbReference>
<dbReference type="SUPFAM" id="SSF47336">
    <property type="entry name" value="ACP-like"/>
    <property type="match status" value="2"/>
</dbReference>
<proteinExistence type="inferred from homology"/>
<dbReference type="InterPro" id="IPR000873">
    <property type="entry name" value="AMP-dep_synth/lig_dom"/>
</dbReference>
<dbReference type="PROSITE" id="PS50075">
    <property type="entry name" value="CARRIER"/>
    <property type="match status" value="2"/>
</dbReference>
<name>A0A1N6MY40_9GAMM</name>
<dbReference type="InterPro" id="IPR025110">
    <property type="entry name" value="AMP-bd_C"/>
</dbReference>
<dbReference type="Gene3D" id="3.30.559.30">
    <property type="entry name" value="Nonribosomal peptide synthetase, condensation domain"/>
    <property type="match status" value="2"/>
</dbReference>
<reference evidence="7" key="1">
    <citation type="submission" date="2016-12" db="EMBL/GenBank/DDBJ databases">
        <authorList>
            <person name="Gaudriault S."/>
        </authorList>
    </citation>
    <scope>NUCLEOTIDE SEQUENCE [LARGE SCALE GENOMIC DNA]</scope>
    <source>
        <strain evidence="7">HGB1681 (deposited as PTA-6826 in the American Type Culture Collection)</strain>
    </source>
</reference>
<dbReference type="PANTHER" id="PTHR45527">
    <property type="entry name" value="NONRIBOSOMAL PEPTIDE SYNTHETASE"/>
    <property type="match status" value="1"/>
</dbReference>
<dbReference type="InterPro" id="IPR023213">
    <property type="entry name" value="CAT-like_dom_sf"/>
</dbReference>
<dbReference type="Gene3D" id="2.30.38.10">
    <property type="entry name" value="Luciferase, Domain 3"/>
    <property type="match status" value="1"/>
</dbReference>
<dbReference type="PROSITE" id="PS00455">
    <property type="entry name" value="AMP_BINDING"/>
    <property type="match status" value="2"/>
</dbReference>